<dbReference type="RefSeq" id="XP_017306701.1">
    <property type="nucleotide sequence ID" value="XM_017451212.3"/>
</dbReference>
<sequence>MEIDETTLVSLINPIYFPGKLWHLVNDPQIHSICWDATGEGILIHQQPFEAEVLLSQPRQLTEYFRTTDFISFVRQLNLYGFRKERTDRDVSDKQPNISSIKAQLHHFYNPYFKRDKPELLLKLKRLTRLNRAKLAGIEVTNRKSKPCHNAMLNLPQETSALMKTGSVLLGHQGTPYHHPCNGPQQEKECDRTSNSSQAFVVGHVDPSPVTLNTNNAVPVPVSHHFPVDSPSAHPSSVMHMQQGVMPHHSQHGFYTPVNQCPSPDFLDSKVPSFQQPAASYSPCGYYPDDSVGYAHPIEQDPYWKAGDVPESRTSDMKEKEELDILKLAEELQVRLDHFPSRTAPSVYLCLQCSQSCRSTISSNNLNPGPTTVYTVQEHTVPSTNIGTLGKYEQRKL</sequence>
<dbReference type="GeneID" id="108255322"/>
<dbReference type="STRING" id="7998.ENSIPUP00000029582"/>
<keyword evidence="6" id="KW-0539">Nucleus</keyword>
<evidence type="ECO:0000256" key="4">
    <source>
        <dbReference type="ARBA" id="ARBA00023125"/>
    </source>
</evidence>
<dbReference type="SUPFAM" id="SSF46785">
    <property type="entry name" value="Winged helix' DNA-binding domain"/>
    <property type="match status" value="1"/>
</dbReference>
<dbReference type="KEGG" id="ipu:108255322"/>
<evidence type="ECO:0000256" key="1">
    <source>
        <dbReference type="ARBA" id="ARBA00004123"/>
    </source>
</evidence>
<evidence type="ECO:0000313" key="10">
    <source>
        <dbReference type="RefSeq" id="XP_017306701.1"/>
    </source>
</evidence>
<dbReference type="Gene3D" id="1.10.10.10">
    <property type="entry name" value="Winged helix-like DNA-binding domain superfamily/Winged helix DNA-binding domain"/>
    <property type="match status" value="1"/>
</dbReference>
<keyword evidence="10" id="KW-0346">Stress response</keyword>
<evidence type="ECO:0000259" key="8">
    <source>
        <dbReference type="SMART" id="SM00415"/>
    </source>
</evidence>
<dbReference type="InterPro" id="IPR036388">
    <property type="entry name" value="WH-like_DNA-bd_sf"/>
</dbReference>
<dbReference type="GO" id="GO:0043565">
    <property type="term" value="F:sequence-specific DNA binding"/>
    <property type="evidence" value="ECO:0007669"/>
    <property type="project" value="InterPro"/>
</dbReference>
<keyword evidence="9" id="KW-1185">Reference proteome</keyword>
<proteinExistence type="inferred from homology"/>
<dbReference type="Proteomes" id="UP000221080">
    <property type="component" value="Chromosome 22"/>
</dbReference>
<evidence type="ECO:0000256" key="2">
    <source>
        <dbReference type="ARBA" id="ARBA00006403"/>
    </source>
</evidence>
<dbReference type="PANTHER" id="PTHR10015">
    <property type="entry name" value="HEAT SHOCK TRANSCRIPTION FACTOR"/>
    <property type="match status" value="1"/>
</dbReference>
<feature type="domain" description="HSF-type DNA-binding" evidence="8">
    <location>
        <begin position="13"/>
        <end position="127"/>
    </location>
</feature>
<evidence type="ECO:0000256" key="6">
    <source>
        <dbReference type="ARBA" id="ARBA00023242"/>
    </source>
</evidence>
<comment type="subcellular location">
    <subcellularLocation>
        <location evidence="1">Nucleus</location>
    </subcellularLocation>
</comment>
<evidence type="ECO:0000256" key="7">
    <source>
        <dbReference type="RuleBase" id="RU004020"/>
    </source>
</evidence>
<reference evidence="10" key="2">
    <citation type="submission" date="2025-08" db="UniProtKB">
        <authorList>
            <consortium name="RefSeq"/>
        </authorList>
    </citation>
    <scope>IDENTIFICATION</scope>
    <source>
        <tissue evidence="10">Blood</tissue>
    </source>
</reference>
<keyword evidence="3" id="KW-0805">Transcription regulation</keyword>
<comment type="similarity">
    <text evidence="2 7">Belongs to the HSF family.</text>
</comment>
<dbReference type="SMART" id="SM00415">
    <property type="entry name" value="HSF"/>
    <property type="match status" value="1"/>
</dbReference>
<dbReference type="InterPro" id="IPR036390">
    <property type="entry name" value="WH_DNA-bd_sf"/>
</dbReference>
<dbReference type="AlphaFoldDB" id="A0A2D0PMQ7"/>
<dbReference type="GO" id="GO:0003700">
    <property type="term" value="F:DNA-binding transcription factor activity"/>
    <property type="evidence" value="ECO:0007669"/>
    <property type="project" value="InterPro"/>
</dbReference>
<dbReference type="InterPro" id="IPR000232">
    <property type="entry name" value="HSF_DNA-bd"/>
</dbReference>
<evidence type="ECO:0000256" key="5">
    <source>
        <dbReference type="ARBA" id="ARBA00023163"/>
    </source>
</evidence>
<protein>
    <submittedName>
        <fullName evidence="10">Heat shock factor protein 5 isoform X1</fullName>
    </submittedName>
</protein>
<dbReference type="PANTHER" id="PTHR10015:SF278">
    <property type="entry name" value="HEAT SHOCK FACTOR PROTEIN 5"/>
    <property type="match status" value="1"/>
</dbReference>
<organism evidence="9 10">
    <name type="scientific">Ictalurus punctatus</name>
    <name type="common">Channel catfish</name>
    <name type="synonym">Silurus punctatus</name>
    <dbReference type="NCBI Taxonomy" id="7998"/>
    <lineage>
        <taxon>Eukaryota</taxon>
        <taxon>Metazoa</taxon>
        <taxon>Chordata</taxon>
        <taxon>Craniata</taxon>
        <taxon>Vertebrata</taxon>
        <taxon>Euteleostomi</taxon>
        <taxon>Actinopterygii</taxon>
        <taxon>Neopterygii</taxon>
        <taxon>Teleostei</taxon>
        <taxon>Ostariophysi</taxon>
        <taxon>Siluriformes</taxon>
        <taxon>Ictaluridae</taxon>
        <taxon>Ictalurus</taxon>
    </lineage>
</organism>
<keyword evidence="5" id="KW-0804">Transcription</keyword>
<dbReference type="Pfam" id="PF00447">
    <property type="entry name" value="HSF_DNA-bind"/>
    <property type="match status" value="1"/>
</dbReference>
<dbReference type="OrthoDB" id="6418155at2759"/>
<reference evidence="9" key="1">
    <citation type="journal article" date="2016" name="Nat. Commun.">
        <title>The channel catfish genome sequence provides insights into the evolution of scale formation in teleosts.</title>
        <authorList>
            <person name="Liu Z."/>
            <person name="Liu S."/>
            <person name="Yao J."/>
            <person name="Bao L."/>
            <person name="Zhang J."/>
            <person name="Li Y."/>
            <person name="Jiang C."/>
            <person name="Sun L."/>
            <person name="Wang R."/>
            <person name="Zhang Y."/>
            <person name="Zhou T."/>
            <person name="Zeng Q."/>
            <person name="Fu Q."/>
            <person name="Gao S."/>
            <person name="Li N."/>
            <person name="Koren S."/>
            <person name="Jiang Y."/>
            <person name="Zimin A."/>
            <person name="Xu P."/>
            <person name="Phillippy A.M."/>
            <person name="Geng X."/>
            <person name="Song L."/>
            <person name="Sun F."/>
            <person name="Li C."/>
            <person name="Wang X."/>
            <person name="Chen A."/>
            <person name="Jin Y."/>
            <person name="Yuan Z."/>
            <person name="Yang Y."/>
            <person name="Tan S."/>
            <person name="Peatman E."/>
            <person name="Lu J."/>
            <person name="Qin Z."/>
            <person name="Dunham R."/>
            <person name="Li Z."/>
            <person name="Sonstegard T."/>
            <person name="Feng J."/>
            <person name="Danzmann R.G."/>
            <person name="Schroeder S."/>
            <person name="Scheffler B."/>
            <person name="Duke M.V."/>
            <person name="Ballard L."/>
            <person name="Kucuktas H."/>
            <person name="Kaltenboeck L."/>
            <person name="Liu H."/>
            <person name="Armbruster J."/>
            <person name="Xie Y."/>
            <person name="Kirby M.L."/>
            <person name="Tian Y."/>
            <person name="Flanagan M.E."/>
            <person name="Mu W."/>
            <person name="Waldbieser G.C."/>
        </authorList>
    </citation>
    <scope>NUCLEOTIDE SEQUENCE [LARGE SCALE GENOMIC DNA]</scope>
    <source>
        <strain evidence="9">SDA103</strain>
    </source>
</reference>
<evidence type="ECO:0000313" key="9">
    <source>
        <dbReference type="Proteomes" id="UP000221080"/>
    </source>
</evidence>
<gene>
    <name evidence="10" type="primary">LOC108255322</name>
</gene>
<dbReference type="GO" id="GO:0005634">
    <property type="term" value="C:nucleus"/>
    <property type="evidence" value="ECO:0007669"/>
    <property type="project" value="UniProtKB-SubCell"/>
</dbReference>
<evidence type="ECO:0000256" key="3">
    <source>
        <dbReference type="ARBA" id="ARBA00023015"/>
    </source>
</evidence>
<keyword evidence="4" id="KW-0238">DNA-binding</keyword>
<accession>A0A2D0PMQ7</accession>
<name>A0A2D0PMQ7_ICTPU</name>
<dbReference type="FunFam" id="1.10.10.10:FF:000349">
    <property type="entry name" value="Heat shock transcription factor, Y-linked"/>
    <property type="match status" value="1"/>
</dbReference>